<comment type="caution">
    <text evidence="3">The sequence shown here is derived from an EMBL/GenBank/DDBJ whole genome shotgun (WGS) entry which is preliminary data.</text>
</comment>
<comment type="similarity">
    <text evidence="1">Belongs to the CPA3 antiporters (TC 2.A.63) subunit G family.</text>
</comment>
<evidence type="ECO:0000313" key="3">
    <source>
        <dbReference type="EMBL" id="MDV2474443.1"/>
    </source>
</evidence>
<dbReference type="InterPro" id="IPR005133">
    <property type="entry name" value="PhaG_MnhG_YufB"/>
</dbReference>
<sequence>MSTAIDVVGHILILVGSVISLTAAVGIIRFRDTLSRMHPATKPQVIGLLFVLGGAMLILRGNIDIWMLALAGMFMVLTAPVIAHRIGRVAYREQLGRDGLIDSDEESWPSGS</sequence>
<dbReference type="EMBL" id="WBMO01000001">
    <property type="protein sequence ID" value="MDV2474443.1"/>
    <property type="molecule type" value="Genomic_DNA"/>
</dbReference>
<feature type="transmembrane region" description="Helical" evidence="2">
    <location>
        <begin position="65"/>
        <end position="83"/>
    </location>
</feature>
<keyword evidence="4" id="KW-1185">Reference proteome</keyword>
<dbReference type="Pfam" id="PF03334">
    <property type="entry name" value="PhaG_MnhG_YufB"/>
    <property type="match status" value="1"/>
</dbReference>
<keyword evidence="2" id="KW-1133">Transmembrane helix</keyword>
<dbReference type="PANTHER" id="PTHR34703:SF1">
    <property type="entry name" value="ANTIPORTER SUBUNIT MNHG2-RELATED"/>
    <property type="match status" value="1"/>
</dbReference>
<dbReference type="NCBIfam" id="TIGR01300">
    <property type="entry name" value="CPA3_mnhG_phaG"/>
    <property type="match status" value="1"/>
</dbReference>
<dbReference type="RefSeq" id="WP_072813883.1">
    <property type="nucleotide sequence ID" value="NZ_JAHWLX010000065.1"/>
</dbReference>
<evidence type="ECO:0000313" key="4">
    <source>
        <dbReference type="Proteomes" id="UP001275440"/>
    </source>
</evidence>
<keyword evidence="2" id="KW-0812">Transmembrane</keyword>
<evidence type="ECO:0000256" key="2">
    <source>
        <dbReference type="SAM" id="Phobius"/>
    </source>
</evidence>
<dbReference type="Proteomes" id="UP001275440">
    <property type="component" value="Unassembled WGS sequence"/>
</dbReference>
<feature type="transmembrane region" description="Helical" evidence="2">
    <location>
        <begin position="7"/>
        <end position="28"/>
    </location>
</feature>
<gene>
    <name evidence="3" type="ORF">F8M49_01650</name>
</gene>
<evidence type="ECO:0000256" key="1">
    <source>
        <dbReference type="ARBA" id="ARBA00008404"/>
    </source>
</evidence>
<keyword evidence="2" id="KW-0472">Membrane</keyword>
<accession>A0ABU3WLX7</accession>
<feature type="transmembrane region" description="Helical" evidence="2">
    <location>
        <begin position="40"/>
        <end position="59"/>
    </location>
</feature>
<dbReference type="NCBIfam" id="NF009314">
    <property type="entry name" value="PRK12674.1-2"/>
    <property type="match status" value="1"/>
</dbReference>
<reference evidence="3 4" key="1">
    <citation type="submission" date="2019-10" db="EMBL/GenBank/DDBJ databases">
        <title>Draft Genome Assembly of Rhodococcus zopfii DSM44189.</title>
        <authorList>
            <person name="Sutton J.M."/>
            <person name="Akob D.M."/>
            <person name="Bushman T.J."/>
        </authorList>
    </citation>
    <scope>NUCLEOTIDE SEQUENCE [LARGE SCALE GENOMIC DNA]</scope>
    <source>
        <strain evidence="3 4">DSM 44189</strain>
    </source>
</reference>
<protein>
    <submittedName>
        <fullName evidence="3">Monovalent cation/H(+) antiporter subunit G</fullName>
    </submittedName>
</protein>
<organism evidence="3 4">
    <name type="scientific">Rhodococcus zopfii</name>
    <dbReference type="NCBI Taxonomy" id="43772"/>
    <lineage>
        <taxon>Bacteria</taxon>
        <taxon>Bacillati</taxon>
        <taxon>Actinomycetota</taxon>
        <taxon>Actinomycetes</taxon>
        <taxon>Mycobacteriales</taxon>
        <taxon>Nocardiaceae</taxon>
        <taxon>Rhodococcus</taxon>
    </lineage>
</organism>
<name>A0ABU3WLX7_9NOCA</name>
<dbReference type="PANTHER" id="PTHR34703">
    <property type="entry name" value="ANTIPORTER SUBUNIT MNHG2-RELATED"/>
    <property type="match status" value="1"/>
</dbReference>
<proteinExistence type="inferred from homology"/>